<evidence type="ECO:0000256" key="6">
    <source>
        <dbReference type="SAM" id="MobiDB-lite"/>
    </source>
</evidence>
<dbReference type="OrthoDB" id="5401779at2759"/>
<feature type="transmembrane region" description="Helical" evidence="7">
    <location>
        <begin position="144"/>
        <end position="165"/>
    </location>
</feature>
<dbReference type="GO" id="GO:0016020">
    <property type="term" value="C:membrane"/>
    <property type="evidence" value="ECO:0007669"/>
    <property type="project" value="UniProtKB-SubCell"/>
</dbReference>
<dbReference type="AlphaFoldDB" id="A0A2V1DC90"/>
<dbReference type="PANTHER" id="PTHR33048">
    <property type="entry name" value="PTH11-LIKE INTEGRAL MEMBRANE PROTEIN (AFU_ORTHOLOGUE AFUA_5G11245)"/>
    <property type="match status" value="1"/>
</dbReference>
<feature type="compositionally biased region" description="Polar residues" evidence="6">
    <location>
        <begin position="344"/>
        <end position="354"/>
    </location>
</feature>
<feature type="domain" description="Rhodopsin" evidence="8">
    <location>
        <begin position="47"/>
        <end position="278"/>
    </location>
</feature>
<dbReference type="Pfam" id="PF20684">
    <property type="entry name" value="Fung_rhodopsin"/>
    <property type="match status" value="1"/>
</dbReference>
<evidence type="ECO:0000313" key="9">
    <source>
        <dbReference type="EMBL" id="PVH95173.1"/>
    </source>
</evidence>
<dbReference type="EMBL" id="KZ805505">
    <property type="protein sequence ID" value="PVH95173.1"/>
    <property type="molecule type" value="Genomic_DNA"/>
</dbReference>
<feature type="transmembrane region" description="Helical" evidence="7">
    <location>
        <begin position="116"/>
        <end position="137"/>
    </location>
</feature>
<comment type="similarity">
    <text evidence="5">Belongs to the SAT4 family.</text>
</comment>
<feature type="compositionally biased region" description="Basic residues" evidence="6">
    <location>
        <begin position="330"/>
        <end position="340"/>
    </location>
</feature>
<feature type="compositionally biased region" description="Pro residues" evidence="6">
    <location>
        <begin position="433"/>
        <end position="442"/>
    </location>
</feature>
<proteinExistence type="inferred from homology"/>
<comment type="subcellular location">
    <subcellularLocation>
        <location evidence="1">Membrane</location>
        <topology evidence="1">Multi-pass membrane protein</topology>
    </subcellularLocation>
</comment>
<evidence type="ECO:0000256" key="7">
    <source>
        <dbReference type="SAM" id="Phobius"/>
    </source>
</evidence>
<feature type="compositionally biased region" description="Low complexity" evidence="6">
    <location>
        <begin position="304"/>
        <end position="322"/>
    </location>
</feature>
<feature type="compositionally biased region" description="Basic and acidic residues" evidence="6">
    <location>
        <begin position="481"/>
        <end position="490"/>
    </location>
</feature>
<keyword evidence="2 7" id="KW-0812">Transmembrane</keyword>
<sequence>MTSRFPTLEEMASWPKPNFINPETQQPLALGLNTVMTFVVVSFISTRFYSRTRLVKALGLDDWIMLLAAICQVANNIVIIISMDKKYKMGYHMWDIELKLLMGVMKSAQMGMASQLLINIVAGLTKVSILITYLRIFPSKLSKWFCWFMLTYAITLSFACFWLVLFQCSPAATYWQIFKYFHKAKCLNVKAIYYFYTGQNTLSDFLIFLWPAKELSNVKISFRQRFTLISIARVYYTHLYLTDFDTFWNGAILLIICALESSLAIACGCLPSCKPLLSLVLPSIFGPLSSSARHNRGPSGSGDNSYNTASSSTMTNSTSMMSPRSLAFSKSRRGGGHKRGFSGNMSADNMSVFSGFSGDTRISDKNRPHHPYHQSDRRKGSLPSPGGGGGGILKTEGFEVRSWRGSTGALPTPTPYARGDTDLEMQSILERPNPLPPPPSPPKQAFRKHSRGSVARFMKGRLEGHMDGSGGGAPRSAGSGESERDGHSEEDVIILQGPRTSRRGEYSGEGRERGYRPWRWV</sequence>
<name>A0A2V1DC90_9PLEO</name>
<organism evidence="9 10">
    <name type="scientific">Periconia macrospinosa</name>
    <dbReference type="NCBI Taxonomy" id="97972"/>
    <lineage>
        <taxon>Eukaryota</taxon>
        <taxon>Fungi</taxon>
        <taxon>Dikarya</taxon>
        <taxon>Ascomycota</taxon>
        <taxon>Pezizomycotina</taxon>
        <taxon>Dothideomycetes</taxon>
        <taxon>Pleosporomycetidae</taxon>
        <taxon>Pleosporales</taxon>
        <taxon>Massarineae</taxon>
        <taxon>Periconiaceae</taxon>
        <taxon>Periconia</taxon>
    </lineage>
</organism>
<feature type="transmembrane region" description="Helical" evidence="7">
    <location>
        <begin position="28"/>
        <end position="50"/>
    </location>
</feature>
<keyword evidence="10" id="KW-1185">Reference proteome</keyword>
<dbReference type="STRING" id="97972.A0A2V1DC90"/>
<dbReference type="Proteomes" id="UP000244855">
    <property type="component" value="Unassembled WGS sequence"/>
</dbReference>
<evidence type="ECO:0000256" key="5">
    <source>
        <dbReference type="ARBA" id="ARBA00038359"/>
    </source>
</evidence>
<feature type="compositionally biased region" description="Basic and acidic residues" evidence="6">
    <location>
        <begin position="502"/>
        <end position="515"/>
    </location>
</feature>
<keyword evidence="3 7" id="KW-1133">Transmembrane helix</keyword>
<dbReference type="InterPro" id="IPR052337">
    <property type="entry name" value="SAT4-like"/>
</dbReference>
<feature type="region of interest" description="Disordered" evidence="6">
    <location>
        <begin position="292"/>
        <end position="394"/>
    </location>
</feature>
<keyword evidence="4 7" id="KW-0472">Membrane</keyword>
<evidence type="ECO:0000259" key="8">
    <source>
        <dbReference type="Pfam" id="PF20684"/>
    </source>
</evidence>
<feature type="transmembrane region" description="Helical" evidence="7">
    <location>
        <begin position="62"/>
        <end position="83"/>
    </location>
</feature>
<evidence type="ECO:0000256" key="3">
    <source>
        <dbReference type="ARBA" id="ARBA00022989"/>
    </source>
</evidence>
<evidence type="ECO:0000313" key="10">
    <source>
        <dbReference type="Proteomes" id="UP000244855"/>
    </source>
</evidence>
<reference evidence="9 10" key="1">
    <citation type="journal article" date="2018" name="Sci. Rep.">
        <title>Comparative genomics provides insights into the lifestyle and reveals functional heterogeneity of dark septate endophytic fungi.</title>
        <authorList>
            <person name="Knapp D.G."/>
            <person name="Nemeth J.B."/>
            <person name="Barry K."/>
            <person name="Hainaut M."/>
            <person name="Henrissat B."/>
            <person name="Johnson J."/>
            <person name="Kuo A."/>
            <person name="Lim J.H.P."/>
            <person name="Lipzen A."/>
            <person name="Nolan M."/>
            <person name="Ohm R.A."/>
            <person name="Tamas L."/>
            <person name="Grigoriev I.V."/>
            <person name="Spatafora J.W."/>
            <person name="Nagy L.G."/>
            <person name="Kovacs G.M."/>
        </authorList>
    </citation>
    <scope>NUCLEOTIDE SEQUENCE [LARGE SCALE GENOMIC DNA]</scope>
    <source>
        <strain evidence="9 10">DSE2036</strain>
    </source>
</reference>
<evidence type="ECO:0000256" key="2">
    <source>
        <dbReference type="ARBA" id="ARBA00022692"/>
    </source>
</evidence>
<dbReference type="PANTHER" id="PTHR33048:SF129">
    <property type="entry name" value="INTEGRAL MEMBRANE PROTEIN-RELATED"/>
    <property type="match status" value="1"/>
</dbReference>
<gene>
    <name evidence="9" type="ORF">DM02DRAFT_732020</name>
</gene>
<evidence type="ECO:0000256" key="4">
    <source>
        <dbReference type="ARBA" id="ARBA00023136"/>
    </source>
</evidence>
<protein>
    <recommendedName>
        <fullName evidence="8">Rhodopsin domain-containing protein</fullName>
    </recommendedName>
</protein>
<dbReference type="InterPro" id="IPR049326">
    <property type="entry name" value="Rhodopsin_dom_fungi"/>
</dbReference>
<feature type="region of interest" description="Disordered" evidence="6">
    <location>
        <begin position="429"/>
        <end position="521"/>
    </location>
</feature>
<evidence type="ECO:0000256" key="1">
    <source>
        <dbReference type="ARBA" id="ARBA00004141"/>
    </source>
</evidence>
<accession>A0A2V1DC90</accession>